<dbReference type="Proteomes" id="UP000656319">
    <property type="component" value="Unassembled WGS sequence"/>
</dbReference>
<evidence type="ECO:0000256" key="1">
    <source>
        <dbReference type="ARBA" id="ARBA00022491"/>
    </source>
</evidence>
<dbReference type="SMART" id="SM00345">
    <property type="entry name" value="HTH_GNTR"/>
    <property type="match status" value="1"/>
</dbReference>
<keyword evidence="2" id="KW-0805">Transcription regulation</keyword>
<evidence type="ECO:0000313" key="9">
    <source>
        <dbReference type="EMBL" id="CAD6541939.1"/>
    </source>
</evidence>
<keyword evidence="3" id="KW-0238">DNA-binding</keyword>
<comment type="function">
    <text evidence="5">Transcriptional repressor for the pyruvate dehydrogenase complex genes aceEF and lpd.</text>
</comment>
<dbReference type="SUPFAM" id="SSF48008">
    <property type="entry name" value="GntR ligand-binding domain-like"/>
    <property type="match status" value="1"/>
</dbReference>
<feature type="region of interest" description="Disordered" evidence="7">
    <location>
        <begin position="266"/>
        <end position="290"/>
    </location>
</feature>
<dbReference type="PANTHER" id="PTHR43537:SF34">
    <property type="entry name" value="PYRUVATE DEHYDROGENASE COMPLEX REPRESSOR"/>
    <property type="match status" value="1"/>
</dbReference>
<evidence type="ECO:0000256" key="5">
    <source>
        <dbReference type="ARBA" id="ARBA00037357"/>
    </source>
</evidence>
<keyword evidence="4" id="KW-0804">Transcription</keyword>
<gene>
    <name evidence="9" type="primary">nanR_2</name>
    <name evidence="9" type="ORF">LMG27952_03847</name>
</gene>
<evidence type="ECO:0000256" key="6">
    <source>
        <dbReference type="ARBA" id="ARBA00039592"/>
    </source>
</evidence>
<dbReference type="InterPro" id="IPR008920">
    <property type="entry name" value="TF_FadR/GntR_C"/>
</dbReference>
<evidence type="ECO:0000256" key="7">
    <source>
        <dbReference type="SAM" id="MobiDB-lite"/>
    </source>
</evidence>
<dbReference type="PROSITE" id="PS50949">
    <property type="entry name" value="HTH_GNTR"/>
    <property type="match status" value="1"/>
</dbReference>
<evidence type="ECO:0000256" key="4">
    <source>
        <dbReference type="ARBA" id="ARBA00023163"/>
    </source>
</evidence>
<name>A0ABM8NSZ4_9BURK</name>
<dbReference type="SMART" id="SM00895">
    <property type="entry name" value="FCD"/>
    <property type="match status" value="1"/>
</dbReference>
<protein>
    <recommendedName>
        <fullName evidence="6">Pyruvate dehydrogenase complex repressor</fullName>
    </recommendedName>
</protein>
<dbReference type="InterPro" id="IPR036388">
    <property type="entry name" value="WH-like_DNA-bd_sf"/>
</dbReference>
<evidence type="ECO:0000256" key="2">
    <source>
        <dbReference type="ARBA" id="ARBA00023015"/>
    </source>
</evidence>
<comment type="caution">
    <text evidence="9">The sequence shown here is derived from an EMBL/GenBank/DDBJ whole genome shotgun (WGS) entry which is preliminary data.</text>
</comment>
<dbReference type="InterPro" id="IPR011711">
    <property type="entry name" value="GntR_C"/>
</dbReference>
<dbReference type="EMBL" id="CAJHCQ010000009">
    <property type="protein sequence ID" value="CAD6541939.1"/>
    <property type="molecule type" value="Genomic_DNA"/>
</dbReference>
<dbReference type="Gene3D" id="1.10.10.10">
    <property type="entry name" value="Winged helix-like DNA-binding domain superfamily/Winged helix DNA-binding domain"/>
    <property type="match status" value="1"/>
</dbReference>
<feature type="compositionally biased region" description="Basic residues" evidence="7">
    <location>
        <begin position="279"/>
        <end position="290"/>
    </location>
</feature>
<dbReference type="PRINTS" id="PR00035">
    <property type="entry name" value="HTHGNTR"/>
</dbReference>
<dbReference type="Pfam" id="PF07729">
    <property type="entry name" value="FCD"/>
    <property type="match status" value="1"/>
</dbReference>
<accession>A0ABM8NSZ4</accession>
<evidence type="ECO:0000256" key="3">
    <source>
        <dbReference type="ARBA" id="ARBA00023125"/>
    </source>
</evidence>
<proteinExistence type="predicted"/>
<evidence type="ECO:0000313" key="10">
    <source>
        <dbReference type="Proteomes" id="UP000656319"/>
    </source>
</evidence>
<dbReference type="CDD" id="cd07377">
    <property type="entry name" value="WHTH_GntR"/>
    <property type="match status" value="1"/>
</dbReference>
<keyword evidence="1" id="KW-0678">Repressor</keyword>
<dbReference type="SUPFAM" id="SSF46785">
    <property type="entry name" value="Winged helix' DNA-binding domain"/>
    <property type="match status" value="1"/>
</dbReference>
<sequence>MRDRAGTRGRVETVMRQMETSLLDGTWRAGAKLPSERVLALEYDVARNTVREAIQRLAARGLVQSRPGAGVFVTDQLRTGFASPWGQLVADHPALREDILEFRRVLEGATAYFAALRASDEDLARIRALMQELERTREVDDKAAEADTDAKLHEVIAQASHNAMFLHLHTSVLGVLREHITINGTGLRVQNEDAPDQLLLQHRTLCDAIVARRPEEARTAMQTHIDFVRTRVGDEIGWPESGPTGDDVVRAAPVAAQAGKILRKTARKAPGSVEQKPAARARRANAAKVG</sequence>
<keyword evidence="10" id="KW-1185">Reference proteome</keyword>
<organism evidence="9 10">
    <name type="scientific">Paraburkholderia hiiakae</name>
    <dbReference type="NCBI Taxonomy" id="1081782"/>
    <lineage>
        <taxon>Bacteria</taxon>
        <taxon>Pseudomonadati</taxon>
        <taxon>Pseudomonadota</taxon>
        <taxon>Betaproteobacteria</taxon>
        <taxon>Burkholderiales</taxon>
        <taxon>Burkholderiaceae</taxon>
        <taxon>Paraburkholderia</taxon>
    </lineage>
</organism>
<reference evidence="9 10" key="1">
    <citation type="submission" date="2020-10" db="EMBL/GenBank/DDBJ databases">
        <authorList>
            <person name="Peeters C."/>
        </authorList>
    </citation>
    <scope>NUCLEOTIDE SEQUENCE [LARGE SCALE GENOMIC DNA]</scope>
    <source>
        <strain evidence="9 10">LMG 27952</strain>
    </source>
</reference>
<dbReference type="InterPro" id="IPR000524">
    <property type="entry name" value="Tscrpt_reg_HTH_GntR"/>
</dbReference>
<dbReference type="Gene3D" id="1.20.120.530">
    <property type="entry name" value="GntR ligand-binding domain-like"/>
    <property type="match status" value="1"/>
</dbReference>
<dbReference type="PANTHER" id="PTHR43537">
    <property type="entry name" value="TRANSCRIPTIONAL REGULATOR, GNTR FAMILY"/>
    <property type="match status" value="1"/>
</dbReference>
<dbReference type="Pfam" id="PF00392">
    <property type="entry name" value="GntR"/>
    <property type="match status" value="1"/>
</dbReference>
<feature type="domain" description="HTH gntR-type" evidence="8">
    <location>
        <begin position="8"/>
        <end position="76"/>
    </location>
</feature>
<evidence type="ECO:0000259" key="8">
    <source>
        <dbReference type="PROSITE" id="PS50949"/>
    </source>
</evidence>
<dbReference type="InterPro" id="IPR036390">
    <property type="entry name" value="WH_DNA-bd_sf"/>
</dbReference>